<dbReference type="SUPFAM" id="SSF51735">
    <property type="entry name" value="NAD(P)-binding Rossmann-fold domains"/>
    <property type="match status" value="1"/>
</dbReference>
<dbReference type="EMBL" id="MKJU01000028">
    <property type="protein sequence ID" value="OHU89529.1"/>
    <property type="molecule type" value="Genomic_DNA"/>
</dbReference>
<sequence length="252" mass="28036">MNKLVVLGAGWLGRPLCVQAMAKGWLVEGTRTQPRQEDEFERKLHLDGALLQHNVTLRDAWWVCAIPPRARSEESNYLATLEQSLLLSKKLDCQGFLLCSSTGVYSNDSGCYSEQSETSLASSRQHVLVSAEQQVLSYGGKVLRLAGLVGQGREPGRFVSAKQLRSSSQGSVNMVQQQDVLNAVFTVLNNWHEAKDIYNVCYPSHPSREAYYQQKCEQLGTPAPTFASDEKVERIIDGTAICQLGFNYQHPI</sequence>
<gene>
    <name evidence="1" type="ORF">BET10_15485</name>
</gene>
<dbReference type="Proteomes" id="UP000179786">
    <property type="component" value="Unassembled WGS sequence"/>
</dbReference>
<organism evidence="1 2">
    <name type="scientific">Pseudoalteromonas amylolytica</name>
    <dbReference type="NCBI Taxonomy" id="1859457"/>
    <lineage>
        <taxon>Bacteria</taxon>
        <taxon>Pseudomonadati</taxon>
        <taxon>Pseudomonadota</taxon>
        <taxon>Gammaproteobacteria</taxon>
        <taxon>Alteromonadales</taxon>
        <taxon>Pseudoalteromonadaceae</taxon>
        <taxon>Pseudoalteromonas</taxon>
    </lineage>
</organism>
<accession>A0A1S1MRQ6</accession>
<dbReference type="STRING" id="1859457.BET10_15485"/>
<name>A0A1S1MRQ6_9GAMM</name>
<dbReference type="Gene3D" id="3.40.50.720">
    <property type="entry name" value="NAD(P)-binding Rossmann-like Domain"/>
    <property type="match status" value="1"/>
</dbReference>
<reference evidence="1 2" key="1">
    <citation type="submission" date="2016-09" db="EMBL/GenBank/DDBJ databases">
        <title>Pseudoalteromonas amylolytica sp. nov., isolated from the surface seawater.</title>
        <authorList>
            <person name="Wu Y.-H."/>
            <person name="Cheng H."/>
            <person name="Jin X.-B."/>
            <person name="Wang C.-S."/>
            <person name="Xu X.-W."/>
        </authorList>
    </citation>
    <scope>NUCLEOTIDE SEQUENCE [LARGE SCALE GENOMIC DNA]</scope>
    <source>
        <strain evidence="1 2">JW1</strain>
    </source>
</reference>
<dbReference type="RefSeq" id="WP_070986158.1">
    <property type="nucleotide sequence ID" value="NZ_MKJU01000028.1"/>
</dbReference>
<dbReference type="InterPro" id="IPR036291">
    <property type="entry name" value="NAD(P)-bd_dom_sf"/>
</dbReference>
<protein>
    <submittedName>
        <fullName evidence="1">NADP-binding protein</fullName>
    </submittedName>
</protein>
<evidence type="ECO:0000313" key="2">
    <source>
        <dbReference type="Proteomes" id="UP000179786"/>
    </source>
</evidence>
<dbReference type="AlphaFoldDB" id="A0A1S1MRQ6"/>
<evidence type="ECO:0000313" key="1">
    <source>
        <dbReference type="EMBL" id="OHU89529.1"/>
    </source>
</evidence>
<keyword evidence="2" id="KW-1185">Reference proteome</keyword>
<proteinExistence type="predicted"/>
<comment type="caution">
    <text evidence="1">The sequence shown here is derived from an EMBL/GenBank/DDBJ whole genome shotgun (WGS) entry which is preliminary data.</text>
</comment>